<keyword evidence="3" id="KW-0540">Nuclease</keyword>
<reference evidence="13 14" key="1">
    <citation type="submission" date="2014-07" db="EMBL/GenBank/DDBJ databases">
        <title>Genomic and transcriptomic analysis on Apis cerana provide comprehensive insights into honey bee biology.</title>
        <authorList>
            <person name="Diao Q."/>
            <person name="Sun L."/>
            <person name="Zheng H."/>
            <person name="Zheng H."/>
            <person name="Xu S."/>
            <person name="Wang S."/>
            <person name="Zeng Z."/>
            <person name="Hu F."/>
            <person name="Su S."/>
            <person name="Wu J."/>
        </authorList>
    </citation>
    <scope>NUCLEOTIDE SEQUENCE [LARGE SCALE GENOMIC DNA]</scope>
    <source>
        <tissue evidence="13">Pupae without intestine</tissue>
    </source>
</reference>
<dbReference type="InterPro" id="IPR000571">
    <property type="entry name" value="Znf_CCCH"/>
</dbReference>
<dbReference type="PROSITE" id="PS50103">
    <property type="entry name" value="ZF_C3H1"/>
    <property type="match status" value="1"/>
</dbReference>
<comment type="cofactor">
    <cofactor evidence="1">
        <name>Mg(2+)</name>
        <dbReference type="ChEBI" id="CHEBI:18420"/>
    </cofactor>
</comment>
<keyword evidence="5" id="KW-0255">Endonuclease</keyword>
<dbReference type="InterPro" id="IPR021869">
    <property type="entry name" value="RNase_Zc3h12_NYN"/>
</dbReference>
<keyword evidence="6 10" id="KW-0863">Zinc-finger</keyword>
<keyword evidence="9" id="KW-0460">Magnesium</keyword>
<proteinExistence type="inferred from homology"/>
<dbReference type="AlphaFoldDB" id="A0A2A3E691"/>
<evidence type="ECO:0000256" key="6">
    <source>
        <dbReference type="ARBA" id="ARBA00022771"/>
    </source>
</evidence>
<keyword evidence="14" id="KW-1185">Reference proteome</keyword>
<dbReference type="PANTHER" id="PTHR12876">
    <property type="entry name" value="N4BP1-RELATED"/>
    <property type="match status" value="1"/>
</dbReference>
<dbReference type="STRING" id="94128.A0A2A3E691"/>
<evidence type="ECO:0000259" key="12">
    <source>
        <dbReference type="PROSITE" id="PS50103"/>
    </source>
</evidence>
<evidence type="ECO:0000313" key="13">
    <source>
        <dbReference type="EMBL" id="PBC26571.1"/>
    </source>
</evidence>
<dbReference type="CDD" id="cd18729">
    <property type="entry name" value="PIN_Zc3h12-like"/>
    <property type="match status" value="1"/>
</dbReference>
<feature type="compositionally biased region" description="Acidic residues" evidence="11">
    <location>
        <begin position="26"/>
        <end position="38"/>
    </location>
</feature>
<dbReference type="Gene3D" id="3.40.50.11980">
    <property type="match status" value="1"/>
</dbReference>
<keyword evidence="4 10" id="KW-0479">Metal-binding</keyword>
<feature type="region of interest" description="Disordered" evidence="11">
    <location>
        <begin position="473"/>
        <end position="500"/>
    </location>
</feature>
<dbReference type="InterPro" id="IPR051101">
    <property type="entry name" value="ZC3H12/N4BP1_RNase_Reg"/>
</dbReference>
<evidence type="ECO:0000256" key="10">
    <source>
        <dbReference type="PROSITE-ProRule" id="PRU00723"/>
    </source>
</evidence>
<dbReference type="Pfam" id="PF11977">
    <property type="entry name" value="RNase_Zc3h12a"/>
    <property type="match status" value="1"/>
</dbReference>
<dbReference type="Proteomes" id="UP000242457">
    <property type="component" value="Unassembled WGS sequence"/>
</dbReference>
<evidence type="ECO:0000256" key="7">
    <source>
        <dbReference type="ARBA" id="ARBA00022801"/>
    </source>
</evidence>
<gene>
    <name evidence="13" type="ORF">APICC_04497</name>
</gene>
<sequence length="625" mass="70052">MVLTVLYAHKYVDCTVLETESIADAEDSSYDSDYEAEDPIGSTDIHSQELQVSTSNHSDVSRTASDTLAAEFAEYVTIQGSPPQSVQSPGYTARVEFALKLGYTERLVQTALEKLGPDPEQNELLAELIKLGASCSQKSVDTSEESDSVVDSDLATTENSGCSLRSVVIDGSNVAMSHGNKEIFSCRGIKICVDWFKSRGHKEITVFVPKWRKETSRIDNPIADQEILGELEKDRLLVFTPSRLVGGKRMVCYDDRYILKLAAEIDGIVVSNDNYRDLAQENPEFRKVIEERILMYTFVNDRFMPPDDPLGRSGPTLDNFLRIFPKKSDPAPPCPYAKKCTYGNKCKFRHPERGPHPQKSVTEKLVEHVQKQLQHQPLCKTKSTVTASTQSLSPVIKSKSAENVTLDQPINSSMQGVQVSSTMSSQAYHSSGWSVGRLNKLEGESQNKHKKLQRQLTLNPVFDPRLHQLRQYQQSSQTNSLSQQTKITSTVQHRALTRHSSNESAYRIGLNWERSEGQCHQHVTRIASAPDSYQAWLSNNSNMSLPSGSNQRLGASDPQLNVVTSPLYSAMPSDVLREFLDTRTKIHYHLANIFPEEHVRTAMLIHPFETDPIEICVAILKMYPQ</sequence>
<feature type="domain" description="C3H1-type" evidence="12">
    <location>
        <begin position="328"/>
        <end position="353"/>
    </location>
</feature>
<feature type="compositionally biased region" description="Low complexity" evidence="11">
    <location>
        <begin position="473"/>
        <end position="484"/>
    </location>
</feature>
<name>A0A2A3E691_APICC</name>
<feature type="region of interest" description="Disordered" evidence="11">
    <location>
        <begin position="26"/>
        <end position="61"/>
    </location>
</feature>
<feature type="compositionally biased region" description="Polar residues" evidence="11">
    <location>
        <begin position="485"/>
        <end position="500"/>
    </location>
</feature>
<evidence type="ECO:0000256" key="1">
    <source>
        <dbReference type="ARBA" id="ARBA00001946"/>
    </source>
</evidence>
<dbReference type="EMBL" id="KZ288379">
    <property type="protein sequence ID" value="PBC26571.1"/>
    <property type="molecule type" value="Genomic_DNA"/>
</dbReference>
<dbReference type="InterPro" id="IPR040546">
    <property type="entry name" value="Rege-1_UBA-like"/>
</dbReference>
<organism evidence="13 14">
    <name type="scientific">Apis cerana cerana</name>
    <name type="common">Oriental honeybee</name>
    <dbReference type="NCBI Taxonomy" id="94128"/>
    <lineage>
        <taxon>Eukaryota</taxon>
        <taxon>Metazoa</taxon>
        <taxon>Ecdysozoa</taxon>
        <taxon>Arthropoda</taxon>
        <taxon>Hexapoda</taxon>
        <taxon>Insecta</taxon>
        <taxon>Pterygota</taxon>
        <taxon>Neoptera</taxon>
        <taxon>Endopterygota</taxon>
        <taxon>Hymenoptera</taxon>
        <taxon>Apocrita</taxon>
        <taxon>Aculeata</taxon>
        <taxon>Apoidea</taxon>
        <taxon>Anthophila</taxon>
        <taxon>Apidae</taxon>
        <taxon>Apis</taxon>
    </lineage>
</organism>
<dbReference type="OrthoDB" id="392925at2759"/>
<comment type="similarity">
    <text evidence="2">Belongs to the ZC3H12 family.</text>
</comment>
<accession>A0A2A3E691</accession>
<dbReference type="GO" id="GO:0016787">
    <property type="term" value="F:hydrolase activity"/>
    <property type="evidence" value="ECO:0007669"/>
    <property type="project" value="UniProtKB-KW"/>
</dbReference>
<feature type="zinc finger region" description="C3H1-type" evidence="10">
    <location>
        <begin position="328"/>
        <end position="353"/>
    </location>
</feature>
<evidence type="ECO:0000256" key="2">
    <source>
        <dbReference type="ARBA" id="ARBA00010922"/>
    </source>
</evidence>
<dbReference type="GO" id="GO:0005634">
    <property type="term" value="C:nucleus"/>
    <property type="evidence" value="ECO:0007669"/>
    <property type="project" value="TreeGrafter"/>
</dbReference>
<protein>
    <submittedName>
        <fullName evidence="13">Ribonuclease ZC3H12C</fullName>
    </submittedName>
</protein>
<dbReference type="FunFam" id="3.40.50.11980:FF:000001">
    <property type="entry name" value="ZC3H12A isoform 1"/>
    <property type="match status" value="1"/>
</dbReference>
<dbReference type="GO" id="GO:0003729">
    <property type="term" value="F:mRNA binding"/>
    <property type="evidence" value="ECO:0007669"/>
    <property type="project" value="TreeGrafter"/>
</dbReference>
<evidence type="ECO:0000256" key="9">
    <source>
        <dbReference type="ARBA" id="ARBA00022842"/>
    </source>
</evidence>
<evidence type="ECO:0000256" key="5">
    <source>
        <dbReference type="ARBA" id="ARBA00022759"/>
    </source>
</evidence>
<feature type="compositionally biased region" description="Polar residues" evidence="11">
    <location>
        <begin position="44"/>
        <end position="61"/>
    </location>
</feature>
<evidence type="ECO:0000256" key="8">
    <source>
        <dbReference type="ARBA" id="ARBA00022833"/>
    </source>
</evidence>
<evidence type="ECO:0000256" key="3">
    <source>
        <dbReference type="ARBA" id="ARBA00022722"/>
    </source>
</evidence>
<evidence type="ECO:0000256" key="4">
    <source>
        <dbReference type="ARBA" id="ARBA00022723"/>
    </source>
</evidence>
<dbReference type="GO" id="GO:0008270">
    <property type="term" value="F:zinc ion binding"/>
    <property type="evidence" value="ECO:0007669"/>
    <property type="project" value="UniProtKB-KW"/>
</dbReference>
<dbReference type="PANTHER" id="PTHR12876:SF35">
    <property type="entry name" value="LD08718P-RELATED"/>
    <property type="match status" value="1"/>
</dbReference>
<evidence type="ECO:0000313" key="14">
    <source>
        <dbReference type="Proteomes" id="UP000242457"/>
    </source>
</evidence>
<keyword evidence="7" id="KW-0378">Hydrolase</keyword>
<dbReference type="Pfam" id="PF18039">
    <property type="entry name" value="UBA_6"/>
    <property type="match status" value="1"/>
</dbReference>
<dbReference type="GO" id="GO:0004521">
    <property type="term" value="F:RNA endonuclease activity"/>
    <property type="evidence" value="ECO:0007669"/>
    <property type="project" value="TreeGrafter"/>
</dbReference>
<keyword evidence="8 10" id="KW-0862">Zinc</keyword>
<dbReference type="GO" id="GO:0036464">
    <property type="term" value="C:cytoplasmic ribonucleoprotein granule"/>
    <property type="evidence" value="ECO:0007669"/>
    <property type="project" value="TreeGrafter"/>
</dbReference>
<evidence type="ECO:0000256" key="11">
    <source>
        <dbReference type="SAM" id="MobiDB-lite"/>
    </source>
</evidence>